<dbReference type="InterPro" id="IPR000843">
    <property type="entry name" value="HTH_LacI"/>
</dbReference>
<reference evidence="6 7" key="1">
    <citation type="submission" date="2019-03" db="EMBL/GenBank/DDBJ databases">
        <title>Genomic Encyclopedia of Type Strains, Phase IV (KMG-IV): sequencing the most valuable type-strain genomes for metagenomic binning, comparative biology and taxonomic classification.</title>
        <authorList>
            <person name="Goeker M."/>
        </authorList>
    </citation>
    <scope>NUCLEOTIDE SEQUENCE [LARGE SCALE GENOMIC DNA]</scope>
    <source>
        <strain evidence="6 7">LX-B</strain>
    </source>
</reference>
<feature type="domain" description="HTH lacI-type" evidence="5">
    <location>
        <begin position="3"/>
        <end position="58"/>
    </location>
</feature>
<evidence type="ECO:0000256" key="4">
    <source>
        <dbReference type="ARBA" id="ARBA00023163"/>
    </source>
</evidence>
<evidence type="ECO:0000256" key="1">
    <source>
        <dbReference type="ARBA" id="ARBA00022491"/>
    </source>
</evidence>
<dbReference type="SMART" id="SM00354">
    <property type="entry name" value="HTH_LACI"/>
    <property type="match status" value="1"/>
</dbReference>
<dbReference type="Proteomes" id="UP000295008">
    <property type="component" value="Unassembled WGS sequence"/>
</dbReference>
<dbReference type="GO" id="GO:0003700">
    <property type="term" value="F:DNA-binding transcription factor activity"/>
    <property type="evidence" value="ECO:0007669"/>
    <property type="project" value="TreeGrafter"/>
</dbReference>
<dbReference type="PANTHER" id="PTHR30146:SF148">
    <property type="entry name" value="HTH-TYPE TRANSCRIPTIONAL REPRESSOR PURR-RELATED"/>
    <property type="match status" value="1"/>
</dbReference>
<protein>
    <submittedName>
        <fullName evidence="6">LacI family transcriptional regulator</fullName>
    </submittedName>
</protein>
<sequence>MGSTIKDIARLANVSKATVSRVINNKSEGVGEETKQKILRIIEELNYRPSLLARGLVTKRTHSLGLIIPDITNPFFPQLARGAEDTAAKHGYSLFLCNSDNSPEKEQRYIEAFIEKRIDGVMLASSISKSAIQSQIQLLKSVDIPFTLLDRYLEGSEPETGVFLDNQAGAYQATDYLLKNGHRRIVFVAGPLGVMTSWYRFQGFQMAHYDNGVEIDYSLVMEGDYQLSSGKELVERLIEAELEFTAIFAGNDMMAIGALKALQSRGIKIPETVEVIGFDNIELSSLVEPALTTVAQPTYEMGVKGAQMLIRVIEGEGIPERNVYLKPELLFRATTRHPVG</sequence>
<keyword evidence="3" id="KW-0238">DNA-binding</keyword>
<keyword evidence="4" id="KW-0804">Transcription</keyword>
<name>A0A4R1RIS9_HYDET</name>
<dbReference type="CDD" id="cd01392">
    <property type="entry name" value="HTH_LacI"/>
    <property type="match status" value="1"/>
</dbReference>
<evidence type="ECO:0000259" key="5">
    <source>
        <dbReference type="PROSITE" id="PS50932"/>
    </source>
</evidence>
<comment type="caution">
    <text evidence="6">The sequence shown here is derived from an EMBL/GenBank/DDBJ whole genome shotgun (WGS) entry which is preliminary data.</text>
</comment>
<evidence type="ECO:0000313" key="7">
    <source>
        <dbReference type="Proteomes" id="UP000295008"/>
    </source>
</evidence>
<dbReference type="CDD" id="cd06267">
    <property type="entry name" value="PBP1_LacI_sugar_binding-like"/>
    <property type="match status" value="1"/>
</dbReference>
<evidence type="ECO:0000256" key="2">
    <source>
        <dbReference type="ARBA" id="ARBA00023015"/>
    </source>
</evidence>
<dbReference type="InterPro" id="IPR001761">
    <property type="entry name" value="Peripla_BP/Lac1_sug-bd_dom"/>
</dbReference>
<dbReference type="Gene3D" id="3.40.50.2300">
    <property type="match status" value="2"/>
</dbReference>
<dbReference type="SUPFAM" id="SSF47413">
    <property type="entry name" value="lambda repressor-like DNA-binding domains"/>
    <property type="match status" value="1"/>
</dbReference>
<dbReference type="PRINTS" id="PR00036">
    <property type="entry name" value="HTHLACI"/>
</dbReference>
<dbReference type="PANTHER" id="PTHR30146">
    <property type="entry name" value="LACI-RELATED TRANSCRIPTIONAL REPRESSOR"/>
    <property type="match status" value="1"/>
</dbReference>
<accession>A0A4R1RIS9</accession>
<dbReference type="OrthoDB" id="9784962at2"/>
<evidence type="ECO:0000256" key="3">
    <source>
        <dbReference type="ARBA" id="ARBA00023125"/>
    </source>
</evidence>
<dbReference type="Pfam" id="PF00356">
    <property type="entry name" value="LacI"/>
    <property type="match status" value="1"/>
</dbReference>
<dbReference type="EMBL" id="SLUN01000016">
    <property type="protein sequence ID" value="TCL65899.1"/>
    <property type="molecule type" value="Genomic_DNA"/>
</dbReference>
<organism evidence="6 7">
    <name type="scientific">Hydrogenispora ethanolica</name>
    <dbReference type="NCBI Taxonomy" id="1082276"/>
    <lineage>
        <taxon>Bacteria</taxon>
        <taxon>Bacillati</taxon>
        <taxon>Bacillota</taxon>
        <taxon>Hydrogenispora</taxon>
    </lineage>
</organism>
<dbReference type="RefSeq" id="WP_132014862.1">
    <property type="nucleotide sequence ID" value="NZ_SLUN01000016.1"/>
</dbReference>
<dbReference type="InterPro" id="IPR028082">
    <property type="entry name" value="Peripla_BP_I"/>
</dbReference>
<dbReference type="PROSITE" id="PS00356">
    <property type="entry name" value="HTH_LACI_1"/>
    <property type="match status" value="1"/>
</dbReference>
<keyword evidence="2" id="KW-0805">Transcription regulation</keyword>
<dbReference type="Gene3D" id="1.10.260.40">
    <property type="entry name" value="lambda repressor-like DNA-binding domains"/>
    <property type="match status" value="1"/>
</dbReference>
<keyword evidence="1" id="KW-0678">Repressor</keyword>
<dbReference type="SUPFAM" id="SSF53822">
    <property type="entry name" value="Periplasmic binding protein-like I"/>
    <property type="match status" value="1"/>
</dbReference>
<keyword evidence="7" id="KW-1185">Reference proteome</keyword>
<dbReference type="InterPro" id="IPR010982">
    <property type="entry name" value="Lambda_DNA-bd_dom_sf"/>
</dbReference>
<gene>
    <name evidence="6" type="ORF">EDC14_101629</name>
</gene>
<dbReference type="Pfam" id="PF00532">
    <property type="entry name" value="Peripla_BP_1"/>
    <property type="match status" value="1"/>
</dbReference>
<dbReference type="GO" id="GO:0000976">
    <property type="term" value="F:transcription cis-regulatory region binding"/>
    <property type="evidence" value="ECO:0007669"/>
    <property type="project" value="TreeGrafter"/>
</dbReference>
<dbReference type="PROSITE" id="PS50932">
    <property type="entry name" value="HTH_LACI_2"/>
    <property type="match status" value="1"/>
</dbReference>
<evidence type="ECO:0000313" key="6">
    <source>
        <dbReference type="EMBL" id="TCL65899.1"/>
    </source>
</evidence>
<proteinExistence type="predicted"/>
<dbReference type="AlphaFoldDB" id="A0A4R1RIS9"/>